<dbReference type="SUPFAM" id="SSF49742">
    <property type="entry name" value="PHM/PNGase F"/>
    <property type="match status" value="2"/>
</dbReference>
<dbReference type="InterPro" id="IPR014784">
    <property type="entry name" value="Cu2_ascorb_mOase-like_C"/>
</dbReference>
<sequence length="317" mass="35935">MVLISCVTFLSFLQLSVSNQLIVEMPPTDTIEDESYVCRSIPFENIEKGYLESIQIDVDRSRVHHVATSVCEMPISKEIWECKETQGSNCVGSSAGFGGWDRYTNDKGVFEFPDDLSLELGSQTSMKYLVFQVHFSGKQINQTKPAATLTLNISDKPRKYNFQGYLMGSRGFIPSNSPKGYYSNIACEWKLPGVKAFRYRMHTHHAGYHVEAFLVRNGTWTLLGSGSPQAKAKNWFEIPGGNVNIRRGDILAARCLYINKEKTPIYFGMGDDNEMCLFGIEIGFHDKDKQHFAQELLCETESPTFQFKNFPGLLDYF</sequence>
<dbReference type="InterPro" id="IPR000323">
    <property type="entry name" value="Cu2_ascorb_mOase_N"/>
</dbReference>
<keyword evidence="1 4" id="KW-0732">Signal</keyword>
<feature type="signal peptide" evidence="4">
    <location>
        <begin position="1"/>
        <end position="18"/>
    </location>
</feature>
<keyword evidence="8" id="KW-1185">Reference proteome</keyword>
<dbReference type="PANTHER" id="PTHR10680">
    <property type="entry name" value="PEPTIDYL-GLYCINE ALPHA-AMIDATING MONOOXYGENASE"/>
    <property type="match status" value="1"/>
</dbReference>
<evidence type="ECO:0000313" key="8">
    <source>
        <dbReference type="Proteomes" id="UP000596742"/>
    </source>
</evidence>
<evidence type="ECO:0000256" key="1">
    <source>
        <dbReference type="ARBA" id="ARBA00022729"/>
    </source>
</evidence>
<feature type="domain" description="Copper type II ascorbate-dependent monooxygenase C-terminal" evidence="6">
    <location>
        <begin position="184"/>
        <end position="279"/>
    </location>
</feature>
<dbReference type="EC" id="1.14.17.3" evidence="7"/>
<keyword evidence="3" id="KW-0325">Glycoprotein</keyword>
<dbReference type="Proteomes" id="UP000596742">
    <property type="component" value="Unassembled WGS sequence"/>
</dbReference>
<evidence type="ECO:0000256" key="4">
    <source>
        <dbReference type="SAM" id="SignalP"/>
    </source>
</evidence>
<dbReference type="Pfam" id="PF03712">
    <property type="entry name" value="Cu2_monoox_C"/>
    <property type="match status" value="1"/>
</dbReference>
<dbReference type="AlphaFoldDB" id="A0A8B6G5N1"/>
<name>A0A8B6G5N1_MYTGA</name>
<accession>A0A8B6G5N1</accession>
<comment type="caution">
    <text evidence="7">The sequence shown here is derived from an EMBL/GenBank/DDBJ whole genome shotgun (WGS) entry which is preliminary data.</text>
</comment>
<organism evidence="7 8">
    <name type="scientific">Mytilus galloprovincialis</name>
    <name type="common">Mediterranean mussel</name>
    <dbReference type="NCBI Taxonomy" id="29158"/>
    <lineage>
        <taxon>Eukaryota</taxon>
        <taxon>Metazoa</taxon>
        <taxon>Spiralia</taxon>
        <taxon>Lophotrochozoa</taxon>
        <taxon>Mollusca</taxon>
        <taxon>Bivalvia</taxon>
        <taxon>Autobranchia</taxon>
        <taxon>Pteriomorphia</taxon>
        <taxon>Mytilida</taxon>
        <taxon>Mytiloidea</taxon>
        <taxon>Mytilidae</taxon>
        <taxon>Mytilinae</taxon>
        <taxon>Mytilus</taxon>
    </lineage>
</organism>
<dbReference type="Gene3D" id="2.60.120.230">
    <property type="match status" value="1"/>
</dbReference>
<evidence type="ECO:0000313" key="7">
    <source>
        <dbReference type="EMBL" id="VDI58980.1"/>
    </source>
</evidence>
<dbReference type="GO" id="GO:0004504">
    <property type="term" value="F:peptidylglycine monooxygenase activity"/>
    <property type="evidence" value="ECO:0007669"/>
    <property type="project" value="UniProtKB-EC"/>
</dbReference>
<evidence type="ECO:0000259" key="5">
    <source>
        <dbReference type="Pfam" id="PF01082"/>
    </source>
</evidence>
<dbReference type="InterPro" id="IPR036939">
    <property type="entry name" value="Cu2_ascorb_mOase_N_sf"/>
</dbReference>
<dbReference type="OrthoDB" id="10044505at2759"/>
<keyword evidence="7" id="KW-0560">Oxidoreductase</keyword>
<reference evidence="7" key="1">
    <citation type="submission" date="2018-11" db="EMBL/GenBank/DDBJ databases">
        <authorList>
            <person name="Alioto T."/>
            <person name="Alioto T."/>
        </authorList>
    </citation>
    <scope>NUCLEOTIDE SEQUENCE</scope>
</reference>
<dbReference type="InterPro" id="IPR024548">
    <property type="entry name" value="Cu2_monoox_C"/>
</dbReference>
<gene>
    <name evidence="7" type="ORF">MGAL_10B002905</name>
</gene>
<keyword evidence="2" id="KW-1015">Disulfide bond</keyword>
<proteinExistence type="predicted"/>
<dbReference type="PANTHER" id="PTHR10680:SF38">
    <property type="entry name" value="BLL1368 PROTEIN"/>
    <property type="match status" value="1"/>
</dbReference>
<evidence type="ECO:0000259" key="6">
    <source>
        <dbReference type="Pfam" id="PF03712"/>
    </source>
</evidence>
<dbReference type="Pfam" id="PF01082">
    <property type="entry name" value="Cu2_monooxygen"/>
    <property type="match status" value="1"/>
</dbReference>
<feature type="domain" description="Copper type II ascorbate-dependent monooxygenase N-terminal" evidence="5">
    <location>
        <begin position="32"/>
        <end position="137"/>
    </location>
</feature>
<keyword evidence="7" id="KW-0503">Monooxygenase</keyword>
<dbReference type="InterPro" id="IPR008977">
    <property type="entry name" value="PHM/PNGase_F_dom_sf"/>
</dbReference>
<protein>
    <submittedName>
        <fullName evidence="7">Peptidylglycine monooxygenase</fullName>
        <ecNumber evidence="7">1.14.17.3</ecNumber>
    </submittedName>
</protein>
<dbReference type="EMBL" id="UYJE01007899">
    <property type="protein sequence ID" value="VDI58980.1"/>
    <property type="molecule type" value="Genomic_DNA"/>
</dbReference>
<dbReference type="GO" id="GO:0005507">
    <property type="term" value="F:copper ion binding"/>
    <property type="evidence" value="ECO:0007669"/>
    <property type="project" value="InterPro"/>
</dbReference>
<dbReference type="Gene3D" id="2.60.120.310">
    <property type="entry name" value="Copper type II, ascorbate-dependent monooxygenase, N-terminal domain"/>
    <property type="match status" value="1"/>
</dbReference>
<evidence type="ECO:0000256" key="3">
    <source>
        <dbReference type="ARBA" id="ARBA00023180"/>
    </source>
</evidence>
<feature type="chain" id="PRO_5032435849" evidence="4">
    <location>
        <begin position="19"/>
        <end position="317"/>
    </location>
</feature>
<evidence type="ECO:0000256" key="2">
    <source>
        <dbReference type="ARBA" id="ARBA00023157"/>
    </source>
</evidence>